<dbReference type="RefSeq" id="WP_170032374.1">
    <property type="nucleotide sequence ID" value="NZ_JABDTL010000001.1"/>
</dbReference>
<reference evidence="2 3" key="1">
    <citation type="submission" date="2020-08" db="EMBL/GenBank/DDBJ databases">
        <title>Genomic Encyclopedia of Type Strains, Phase IV (KMG-IV): sequencing the most valuable type-strain genomes for metagenomic binning, comparative biology and taxonomic classification.</title>
        <authorList>
            <person name="Goeker M."/>
        </authorList>
    </citation>
    <scope>NUCLEOTIDE SEQUENCE [LARGE SCALE GENOMIC DNA]</scope>
    <source>
        <strain evidence="2 3">DSM 29007</strain>
    </source>
</reference>
<evidence type="ECO:0008006" key="4">
    <source>
        <dbReference type="Google" id="ProtNLM"/>
    </source>
</evidence>
<evidence type="ECO:0000313" key="3">
    <source>
        <dbReference type="Proteomes" id="UP000582837"/>
    </source>
</evidence>
<protein>
    <recommendedName>
        <fullName evidence="4">Porin family protein</fullName>
    </recommendedName>
</protein>
<sequence length="187" mass="19189">MKKVMSAAAVAAGALLVSASSAGAQVFTPSYQSPVPMNDLGIYLSDGPGDSAFEGIYREGPLGLRVGYVDALDGLISVGGELRVPLTAPIPVAFTAAAQGLLGDDQAIGLQAGVSVGQRFVTPGVALTPYLHPRVAAIQGYGGDEFETELLAELGLDAEFSSNLILRLSLGLSDESPDVGVGLSWRR</sequence>
<name>A0A841H100_9BACT</name>
<proteinExistence type="predicted"/>
<evidence type="ECO:0000313" key="2">
    <source>
        <dbReference type="EMBL" id="MBB6071690.1"/>
    </source>
</evidence>
<keyword evidence="3" id="KW-1185">Reference proteome</keyword>
<dbReference type="AlphaFoldDB" id="A0A841H100"/>
<dbReference type="Proteomes" id="UP000582837">
    <property type="component" value="Unassembled WGS sequence"/>
</dbReference>
<feature type="chain" id="PRO_5032402471" description="Porin family protein" evidence="1">
    <location>
        <begin position="25"/>
        <end position="187"/>
    </location>
</feature>
<dbReference type="EMBL" id="JACHIA010000010">
    <property type="protein sequence ID" value="MBB6071690.1"/>
    <property type="molecule type" value="Genomic_DNA"/>
</dbReference>
<accession>A0A841H100</accession>
<keyword evidence="1" id="KW-0732">Signal</keyword>
<evidence type="ECO:0000256" key="1">
    <source>
        <dbReference type="SAM" id="SignalP"/>
    </source>
</evidence>
<gene>
    <name evidence="2" type="ORF">HNQ61_003329</name>
</gene>
<feature type="signal peptide" evidence="1">
    <location>
        <begin position="1"/>
        <end position="24"/>
    </location>
</feature>
<organism evidence="2 3">
    <name type="scientific">Longimicrobium terrae</name>
    <dbReference type="NCBI Taxonomy" id="1639882"/>
    <lineage>
        <taxon>Bacteria</taxon>
        <taxon>Pseudomonadati</taxon>
        <taxon>Gemmatimonadota</taxon>
        <taxon>Longimicrobiia</taxon>
        <taxon>Longimicrobiales</taxon>
        <taxon>Longimicrobiaceae</taxon>
        <taxon>Longimicrobium</taxon>
    </lineage>
</organism>
<comment type="caution">
    <text evidence="2">The sequence shown here is derived from an EMBL/GenBank/DDBJ whole genome shotgun (WGS) entry which is preliminary data.</text>
</comment>